<gene>
    <name evidence="2" type="ORF">N7537_001163</name>
</gene>
<proteinExistence type="predicted"/>
<keyword evidence="3" id="KW-1185">Reference proteome</keyword>
<comment type="caution">
    <text evidence="2">The sequence shown here is derived from an EMBL/GenBank/DDBJ whole genome shotgun (WGS) entry which is preliminary data.</text>
</comment>
<dbReference type="RefSeq" id="XP_056757216.1">
    <property type="nucleotide sequence ID" value="XM_056892221.1"/>
</dbReference>
<feature type="compositionally biased region" description="Polar residues" evidence="1">
    <location>
        <begin position="54"/>
        <end position="95"/>
    </location>
</feature>
<accession>A0AAD6H8P2</accession>
<name>A0AAD6H8P2_9EURO</name>
<evidence type="ECO:0000313" key="3">
    <source>
        <dbReference type="Proteomes" id="UP001213799"/>
    </source>
</evidence>
<feature type="region of interest" description="Disordered" evidence="1">
    <location>
        <begin position="27"/>
        <end position="95"/>
    </location>
</feature>
<sequence length="95" mass="10027">MHFSTASYLDPFALQHRTDWSHCLAAVSNAKSSSNDKEKTSVDITSAAKKDTHSATTSANAETSVKPDTSGLNSILPTENSALRSSVSETTSHAS</sequence>
<evidence type="ECO:0000256" key="1">
    <source>
        <dbReference type="SAM" id="MobiDB-lite"/>
    </source>
</evidence>
<dbReference type="EMBL" id="JAQJAE010000001">
    <property type="protein sequence ID" value="KAJ5616049.1"/>
    <property type="molecule type" value="Genomic_DNA"/>
</dbReference>
<evidence type="ECO:0000313" key="2">
    <source>
        <dbReference type="EMBL" id="KAJ5616049.1"/>
    </source>
</evidence>
<organism evidence="2 3">
    <name type="scientific">Penicillium hordei</name>
    <dbReference type="NCBI Taxonomy" id="40994"/>
    <lineage>
        <taxon>Eukaryota</taxon>
        <taxon>Fungi</taxon>
        <taxon>Dikarya</taxon>
        <taxon>Ascomycota</taxon>
        <taxon>Pezizomycotina</taxon>
        <taxon>Eurotiomycetes</taxon>
        <taxon>Eurotiomycetidae</taxon>
        <taxon>Eurotiales</taxon>
        <taxon>Aspergillaceae</taxon>
        <taxon>Penicillium</taxon>
    </lineage>
</organism>
<protein>
    <submittedName>
        <fullName evidence="2">Uncharacterized protein</fullName>
    </submittedName>
</protein>
<dbReference type="AlphaFoldDB" id="A0AAD6H8P2"/>
<dbReference type="Proteomes" id="UP001213799">
    <property type="component" value="Unassembled WGS sequence"/>
</dbReference>
<dbReference type="GeneID" id="81582463"/>
<reference evidence="2" key="1">
    <citation type="journal article" date="2023" name="IMA Fungus">
        <title>Comparative genomic study of the Penicillium genus elucidates a diverse pangenome and 15 lateral gene transfer events.</title>
        <authorList>
            <person name="Petersen C."/>
            <person name="Sorensen T."/>
            <person name="Nielsen M.R."/>
            <person name="Sondergaard T.E."/>
            <person name="Sorensen J.L."/>
            <person name="Fitzpatrick D.A."/>
            <person name="Frisvad J.C."/>
            <person name="Nielsen K.L."/>
        </authorList>
    </citation>
    <scope>NUCLEOTIDE SEQUENCE</scope>
    <source>
        <strain evidence="2">IBT 12815</strain>
    </source>
</reference>
<reference evidence="2" key="2">
    <citation type="submission" date="2023-01" db="EMBL/GenBank/DDBJ databases">
        <authorList>
            <person name="Petersen C."/>
        </authorList>
    </citation>
    <scope>NUCLEOTIDE SEQUENCE</scope>
    <source>
        <strain evidence="2">IBT 12815</strain>
    </source>
</reference>